<proteinExistence type="predicted"/>
<sequence length="266" mass="25799">MQHGVWGVGAATLRLVPMAIVSFGTYEMVRSLLLSWQDMAEAQEAEAEYQALRSACTPLTLTLTHHNSLAAAAIGAPPSGCAGSGTSSCAQQGASSSGTGGGGPDAPSTPGPASTAAPATALQPTQGLKAGKAGSPAPLFPLPSCKNDSLVRNDFNGVAVGSGAALAAVHLTAPTLAESRGSYSPAAAHPACAAAPSGSPCVPCPRAPAGLSCHPGEEGGCSLLPTASAMQVASPGTCIVLLPQPITPCTSISLTPAAGAVGGRAA</sequence>
<reference evidence="2 3" key="1">
    <citation type="submission" date="2020-02" db="EMBL/GenBank/DDBJ databases">
        <title>Draft genome sequence of Haematococcus lacustris strain NIES-144.</title>
        <authorList>
            <person name="Morimoto D."/>
            <person name="Nakagawa S."/>
            <person name="Yoshida T."/>
            <person name="Sawayama S."/>
        </authorList>
    </citation>
    <scope>NUCLEOTIDE SEQUENCE [LARGE SCALE GENOMIC DNA]</scope>
    <source>
        <strain evidence="2 3">NIES-144</strain>
    </source>
</reference>
<dbReference type="EMBL" id="BLLF01006903">
    <property type="protein sequence ID" value="GFH32639.1"/>
    <property type="molecule type" value="Genomic_DNA"/>
</dbReference>
<dbReference type="AlphaFoldDB" id="A0A6A0AI99"/>
<keyword evidence="3" id="KW-1185">Reference proteome</keyword>
<dbReference type="Proteomes" id="UP000485058">
    <property type="component" value="Unassembled WGS sequence"/>
</dbReference>
<comment type="caution">
    <text evidence="2">The sequence shown here is derived from an EMBL/GenBank/DDBJ whole genome shotgun (WGS) entry which is preliminary data.</text>
</comment>
<gene>
    <name evidence="2" type="ORF">HaLaN_31888</name>
</gene>
<feature type="compositionally biased region" description="Low complexity" evidence="1">
    <location>
        <begin position="105"/>
        <end position="118"/>
    </location>
</feature>
<feature type="compositionally biased region" description="Low complexity" evidence="1">
    <location>
        <begin position="85"/>
        <end position="97"/>
    </location>
</feature>
<feature type="region of interest" description="Disordered" evidence="1">
    <location>
        <begin position="85"/>
        <end position="118"/>
    </location>
</feature>
<name>A0A6A0AI99_HAELA</name>
<evidence type="ECO:0000313" key="3">
    <source>
        <dbReference type="Proteomes" id="UP000485058"/>
    </source>
</evidence>
<organism evidence="2 3">
    <name type="scientific">Haematococcus lacustris</name>
    <name type="common">Green alga</name>
    <name type="synonym">Haematococcus pluvialis</name>
    <dbReference type="NCBI Taxonomy" id="44745"/>
    <lineage>
        <taxon>Eukaryota</taxon>
        <taxon>Viridiplantae</taxon>
        <taxon>Chlorophyta</taxon>
        <taxon>core chlorophytes</taxon>
        <taxon>Chlorophyceae</taxon>
        <taxon>CS clade</taxon>
        <taxon>Chlamydomonadales</taxon>
        <taxon>Haematococcaceae</taxon>
        <taxon>Haematococcus</taxon>
    </lineage>
</organism>
<evidence type="ECO:0000256" key="1">
    <source>
        <dbReference type="SAM" id="MobiDB-lite"/>
    </source>
</evidence>
<protein>
    <submittedName>
        <fullName evidence="2">Uncharacterized protein</fullName>
    </submittedName>
</protein>
<evidence type="ECO:0000313" key="2">
    <source>
        <dbReference type="EMBL" id="GFH32639.1"/>
    </source>
</evidence>
<accession>A0A6A0AI99</accession>